<comment type="similarity">
    <text evidence="2">Belongs to the 5'-nucleotidase family.</text>
</comment>
<dbReference type="PROSITE" id="PS00786">
    <property type="entry name" value="5_NUCLEOTIDASE_2"/>
    <property type="match status" value="1"/>
</dbReference>
<dbReference type="GO" id="GO:0000166">
    <property type="term" value="F:nucleotide binding"/>
    <property type="evidence" value="ECO:0007669"/>
    <property type="project" value="UniProtKB-KW"/>
</dbReference>
<evidence type="ECO:0000313" key="5">
    <source>
        <dbReference type="EMBL" id="KEZ22683.1"/>
    </source>
</evidence>
<dbReference type="RefSeq" id="WP_038103142.1">
    <property type="nucleotide sequence ID" value="NZ_JFDP01000065.1"/>
</dbReference>
<keyword evidence="6" id="KW-1185">Reference proteome</keyword>
<keyword evidence="2" id="KW-0378">Hydrolase</keyword>
<proteinExistence type="inferred from homology"/>
<dbReference type="PANTHER" id="PTHR11575:SF24">
    <property type="entry name" value="5'-NUCLEOTIDASE"/>
    <property type="match status" value="1"/>
</dbReference>
<feature type="signal peptide" evidence="2">
    <location>
        <begin position="1"/>
        <end position="28"/>
    </location>
</feature>
<organism evidence="5 6">
    <name type="scientific">Ureaplasma diversum NCTC 246</name>
    <dbReference type="NCBI Taxonomy" id="1188241"/>
    <lineage>
        <taxon>Bacteria</taxon>
        <taxon>Bacillati</taxon>
        <taxon>Mycoplasmatota</taxon>
        <taxon>Mycoplasmoidales</taxon>
        <taxon>Mycoplasmoidaceae</taxon>
        <taxon>Ureaplasma</taxon>
    </lineage>
</organism>
<feature type="domain" description="5'-Nucleotidase C-terminal" evidence="4">
    <location>
        <begin position="448"/>
        <end position="593"/>
    </location>
</feature>
<evidence type="ECO:0000259" key="3">
    <source>
        <dbReference type="Pfam" id="PF00149"/>
    </source>
</evidence>
<dbReference type="Gene3D" id="3.60.21.10">
    <property type="match status" value="1"/>
</dbReference>
<dbReference type="InterPro" id="IPR004843">
    <property type="entry name" value="Calcineurin-like_PHP"/>
</dbReference>
<dbReference type="InterPro" id="IPR054816">
    <property type="entry name" value="Lipoprotein_mollicutes-type_CS"/>
</dbReference>
<dbReference type="eggNOG" id="COG0737">
    <property type="taxonomic scope" value="Bacteria"/>
</dbReference>
<keyword evidence="5" id="KW-0449">Lipoprotein</keyword>
<dbReference type="Pfam" id="PF02872">
    <property type="entry name" value="5_nucleotid_C"/>
    <property type="match status" value="1"/>
</dbReference>
<dbReference type="InterPro" id="IPR006179">
    <property type="entry name" value="5_nucleotidase/apyrase"/>
</dbReference>
<dbReference type="NCBIfam" id="NF045726">
    <property type="entry name" value="XXplasma_LP"/>
    <property type="match status" value="1"/>
</dbReference>
<dbReference type="InterPro" id="IPR036907">
    <property type="entry name" value="5'-Nucleotdase_C_sf"/>
</dbReference>
<keyword evidence="2" id="KW-0547">Nucleotide-binding</keyword>
<dbReference type="InterPro" id="IPR008334">
    <property type="entry name" value="5'-Nucleotdase_C"/>
</dbReference>
<evidence type="ECO:0000256" key="2">
    <source>
        <dbReference type="RuleBase" id="RU362119"/>
    </source>
</evidence>
<dbReference type="SUPFAM" id="SSF56300">
    <property type="entry name" value="Metallo-dependent phosphatases"/>
    <property type="match status" value="1"/>
</dbReference>
<dbReference type="Gene3D" id="3.90.780.10">
    <property type="entry name" value="5'-Nucleotidase, C-terminal domain"/>
    <property type="match status" value="1"/>
</dbReference>
<sequence>MKKIKKKHRILMAGLGVLAAFSTIGAVAVACNNQSKNRQLYSNGSTTLDPKQVARTVALVNVNDLHGAILENVVNNKIKKDGYGMIRVLNDINIIRQRYGKDNVSVVLGGDNYQGGLASDLTHGLMAGKALALLNPVESVVGNHEFDWGLEYLDPKHPRTASNMALAKQYMSLVEGPNDQGFQTFAQTLWPNQPKKKFLAANIFKKGTNELVDWVDPTSVIDFNGFKVGIVGLATEDTVRTTLFANIKDLDFGGKPENLAKIVDHYAEKLIKEQKVDTVVVLSHSFANEYELTRKRGDKTEVWRDGKVALKGTEGEAVEIIKNMTSNNVTAILAAHSHKLVNDKMRNKNGHQIIVAQGHSKANTISELRFNLNHENKLLWSEMIVNPRLSTAGEIDGTHFVPEADLLDPAKNKHYDQNLLAMKKVLDQAKAIEDKLDQDVLVQNNPTELKREYFGQGAVGSFVSDLAADNLKYKHPTTGIEKPVDAVLWNAGGLRADIPAGPITKKDILTVAPFDNFFIMGEISVADLKKEFSNETKGKAPFGGKLRITKTNDGITKIEKKQEDGQFKELNDNDTVIIAVNNFMWTNGDGYTFSKTLKNVDSRYDQDFENAIKYLLIRWLEATPAEKKEKLMDKYQNFNASDRYIDNSTKTPAAPTK</sequence>
<dbReference type="GO" id="GO:0046872">
    <property type="term" value="F:metal ion binding"/>
    <property type="evidence" value="ECO:0007669"/>
    <property type="project" value="InterPro"/>
</dbReference>
<feature type="domain" description="Calcineurin-like phosphoesterase" evidence="3">
    <location>
        <begin position="62"/>
        <end position="339"/>
    </location>
</feature>
<dbReference type="PANTHER" id="PTHR11575">
    <property type="entry name" value="5'-NUCLEOTIDASE-RELATED"/>
    <property type="match status" value="1"/>
</dbReference>
<dbReference type="Proteomes" id="UP000028537">
    <property type="component" value="Unassembled WGS sequence"/>
</dbReference>
<evidence type="ECO:0000313" key="6">
    <source>
        <dbReference type="Proteomes" id="UP000028537"/>
    </source>
</evidence>
<dbReference type="SUPFAM" id="SSF55816">
    <property type="entry name" value="5'-nucleotidase (syn. UDP-sugar hydrolase), C-terminal domain"/>
    <property type="match status" value="1"/>
</dbReference>
<reference evidence="5 6" key="1">
    <citation type="submission" date="2014-02" db="EMBL/GenBank/DDBJ databases">
        <title>Genome sequence of Ureaplasma diversum strain 246.</title>
        <authorList>
            <person name="Sirand-Pugnet P."/>
            <person name="Breton M."/>
            <person name="Dordet-Frisoni E."/>
            <person name="Baranowski E."/>
            <person name="Barre A."/>
            <person name="Couture C."/>
            <person name="Dupuy V."/>
            <person name="Gaurivaud P."/>
            <person name="Jacob D."/>
            <person name="Lemaitre C."/>
            <person name="Manso-Silvan L."/>
            <person name="Nikolski M."/>
            <person name="Nouvel L.-X."/>
            <person name="Poumarat F."/>
            <person name="Tardy F."/>
            <person name="Thebault P."/>
            <person name="Theil S."/>
            <person name="Citti C."/>
            <person name="Thiaucourt F."/>
            <person name="Blanchard A."/>
        </authorList>
    </citation>
    <scope>NUCLEOTIDE SEQUENCE [LARGE SCALE GENOMIC DNA]</scope>
    <source>
        <strain evidence="5 6">NCTC 246</strain>
    </source>
</reference>
<dbReference type="GO" id="GO:0009166">
    <property type="term" value="P:nucleotide catabolic process"/>
    <property type="evidence" value="ECO:0007669"/>
    <property type="project" value="InterPro"/>
</dbReference>
<accession>A0A084EXJ1</accession>
<dbReference type="Pfam" id="PF00149">
    <property type="entry name" value="Metallophos"/>
    <property type="match status" value="1"/>
</dbReference>
<keyword evidence="1 2" id="KW-0732">Signal</keyword>
<dbReference type="AlphaFoldDB" id="A0A084EXJ1"/>
<gene>
    <name evidence="5" type="ORF">UDIV_5370</name>
</gene>
<name>A0A084EXJ1_9BACT</name>
<dbReference type="EMBL" id="JFDP01000065">
    <property type="protein sequence ID" value="KEZ22683.1"/>
    <property type="molecule type" value="Genomic_DNA"/>
</dbReference>
<comment type="caution">
    <text evidence="5">The sequence shown here is derived from an EMBL/GenBank/DDBJ whole genome shotgun (WGS) entry which is preliminary data.</text>
</comment>
<feature type="chain" id="PRO_5005106036" evidence="2">
    <location>
        <begin position="29"/>
        <end position="657"/>
    </location>
</feature>
<dbReference type="InterPro" id="IPR029052">
    <property type="entry name" value="Metallo-depent_PP-like"/>
</dbReference>
<evidence type="ECO:0000256" key="1">
    <source>
        <dbReference type="ARBA" id="ARBA00022729"/>
    </source>
</evidence>
<evidence type="ECO:0000259" key="4">
    <source>
        <dbReference type="Pfam" id="PF02872"/>
    </source>
</evidence>
<dbReference type="OrthoDB" id="9801679at2"/>
<dbReference type="PROSITE" id="PS51257">
    <property type="entry name" value="PROKAR_LIPOPROTEIN"/>
    <property type="match status" value="1"/>
</dbReference>
<protein>
    <submittedName>
        <fullName evidence="5">5'Nucleotidase, predicted lipoprotein</fullName>
    </submittedName>
</protein>
<dbReference type="GO" id="GO:0016788">
    <property type="term" value="F:hydrolase activity, acting on ester bonds"/>
    <property type="evidence" value="ECO:0007669"/>
    <property type="project" value="InterPro"/>
</dbReference>
<dbReference type="InterPro" id="IPR006146">
    <property type="entry name" value="5'-Nucleotdase_CS"/>
</dbReference>
<dbReference type="PRINTS" id="PR01607">
    <property type="entry name" value="APYRASEFAMLY"/>
</dbReference>